<gene>
    <name evidence="8" type="ORF">SPPG_00771</name>
</gene>
<dbReference type="eggNOG" id="KOG2033">
    <property type="taxonomic scope" value="Eukaryota"/>
</dbReference>
<dbReference type="OrthoDB" id="46189at2759"/>
<evidence type="ECO:0000313" key="8">
    <source>
        <dbReference type="EMBL" id="KND05097.1"/>
    </source>
</evidence>
<dbReference type="InterPro" id="IPR033370">
    <property type="entry name" value="COG1"/>
</dbReference>
<evidence type="ECO:0000256" key="3">
    <source>
        <dbReference type="ARBA" id="ARBA00020978"/>
    </source>
</evidence>
<evidence type="ECO:0000256" key="1">
    <source>
        <dbReference type="ARBA" id="ARBA00004395"/>
    </source>
</evidence>
<dbReference type="GO" id="GO:0015031">
    <property type="term" value="P:protein transport"/>
    <property type="evidence" value="ECO:0007669"/>
    <property type="project" value="UniProtKB-KW"/>
</dbReference>
<dbReference type="PANTHER" id="PTHR31658">
    <property type="entry name" value="CONSERVED OLIGOMERIC GOLGI COMPLEX SUBUNIT 1"/>
    <property type="match status" value="1"/>
</dbReference>
<evidence type="ECO:0000256" key="2">
    <source>
        <dbReference type="ARBA" id="ARBA00006653"/>
    </source>
</evidence>
<keyword evidence="4" id="KW-0813">Transport</keyword>
<dbReference type="EMBL" id="KQ257450">
    <property type="protein sequence ID" value="KND05097.1"/>
    <property type="molecule type" value="Genomic_DNA"/>
</dbReference>
<comment type="similarity">
    <text evidence="2">Belongs to the COG1 family.</text>
</comment>
<evidence type="ECO:0000256" key="4">
    <source>
        <dbReference type="ARBA" id="ARBA00022448"/>
    </source>
</evidence>
<sequence>MQREDGYDADSLFIKHSVADVRILHARTSTDIERKKQDLRVMVGERYRDLINTADAIKSMQTHSTTISQNIESLSTMCDARTLKTAVGMRLVKDKDASLEQKRGIVYSVAAQIKVLVDTPEQIWHAMESHAYLTCTLLYIIAQRIYENLQQSDTALRPMMSFPVIRRQWNAVSHFRAQIIERAQGFLGSFDQDPQNIAETLCAITLLEPTHEPLQSLLTARRHLPHPSNSTHPIETTLTSFTKTVQDIYTLFCKDVFSRTVQRVQDTDMTGLYRNMHSIWRYLPGSVQEFRPRVAWAGVDVRDGVRAWVELMEKETTKSVEGALEHVMSGKDLKRIRKGVDEVLEELRDWDVMCTAVVGEAYDLYTRLLHTPFAHTTDRTLETHFKRLSSRPTTCTLPPCTNLSTELWTRGAMDGMTKVADGFEGGLKAILEDMKGLETIRFDQVFQNGMQAYVDGLRLLMVGKGMDDTLGIGRVAKRVAMRLKGMQGDLPCGPKVLEGCLETFMKLYVDCHSVWVTSVCERVREILVRGIQDEMQHDMVQLGKDQGQDEDLISQPSTYVLQALWYIHQEWNRVGGVTLEKSIVEHLKQELGRTIQDVYHHTNSVQRAFHIMYLSRLGFPLSMEEPALADVVDRYHARTCTLFGAFGTNVPALKPVQVRDVPVVTPPRFTLLPVTRGIYRGFA</sequence>
<dbReference type="STRING" id="645134.A0A0L0HVJ8"/>
<keyword evidence="5" id="KW-0653">Protein transport</keyword>
<dbReference type="Pfam" id="PF08700">
    <property type="entry name" value="VPS51_Exo84_N"/>
    <property type="match status" value="1"/>
</dbReference>
<dbReference type="GO" id="GO:0000139">
    <property type="term" value="C:Golgi membrane"/>
    <property type="evidence" value="ECO:0007669"/>
    <property type="project" value="UniProtKB-SubCell"/>
</dbReference>
<dbReference type="GO" id="GO:0017119">
    <property type="term" value="C:Golgi transport complex"/>
    <property type="evidence" value="ECO:0007669"/>
    <property type="project" value="InterPro"/>
</dbReference>
<dbReference type="Proteomes" id="UP000053201">
    <property type="component" value="Unassembled WGS sequence"/>
</dbReference>
<evidence type="ECO:0000256" key="6">
    <source>
        <dbReference type="ARBA" id="ARBA00023034"/>
    </source>
</evidence>
<evidence type="ECO:0000256" key="5">
    <source>
        <dbReference type="ARBA" id="ARBA00022927"/>
    </source>
</evidence>
<keyword evidence="6" id="KW-0333">Golgi apparatus</keyword>
<dbReference type="GeneID" id="27684479"/>
<reference evidence="8 9" key="1">
    <citation type="submission" date="2009-08" db="EMBL/GenBank/DDBJ databases">
        <title>The Genome Sequence of Spizellomyces punctatus strain DAOM BR117.</title>
        <authorList>
            <consortium name="The Broad Institute Genome Sequencing Platform"/>
            <person name="Russ C."/>
            <person name="Cuomo C."/>
            <person name="Shea T."/>
            <person name="Young S.K."/>
            <person name="Zeng Q."/>
            <person name="Koehrsen M."/>
            <person name="Haas B."/>
            <person name="Borodovsky M."/>
            <person name="Guigo R."/>
            <person name="Alvarado L."/>
            <person name="Berlin A."/>
            <person name="Bochicchio J."/>
            <person name="Borenstein D."/>
            <person name="Chapman S."/>
            <person name="Chen Z."/>
            <person name="Engels R."/>
            <person name="Freedman E."/>
            <person name="Gellesch M."/>
            <person name="Goldberg J."/>
            <person name="Griggs A."/>
            <person name="Gujja S."/>
            <person name="Heiman D."/>
            <person name="Hepburn T."/>
            <person name="Howarth C."/>
            <person name="Jen D."/>
            <person name="Larson L."/>
            <person name="Lewis B."/>
            <person name="Mehta T."/>
            <person name="Park D."/>
            <person name="Pearson M."/>
            <person name="Roberts A."/>
            <person name="Saif S."/>
            <person name="Shenoy N."/>
            <person name="Sisk P."/>
            <person name="Stolte C."/>
            <person name="Sykes S."/>
            <person name="Thomson T."/>
            <person name="Walk T."/>
            <person name="White J."/>
            <person name="Yandava C."/>
            <person name="Burger G."/>
            <person name="Gray M.W."/>
            <person name="Holland P.W.H."/>
            <person name="King N."/>
            <person name="Lang F.B.F."/>
            <person name="Roger A.J."/>
            <person name="Ruiz-Trillo I."/>
            <person name="Lander E."/>
            <person name="Nusbaum C."/>
        </authorList>
    </citation>
    <scope>NUCLEOTIDE SEQUENCE [LARGE SCALE GENOMIC DNA]</scope>
    <source>
        <strain evidence="8 9">DAOM BR117</strain>
    </source>
</reference>
<dbReference type="RefSeq" id="XP_016613136.1">
    <property type="nucleotide sequence ID" value="XM_016749099.1"/>
</dbReference>
<evidence type="ECO:0000256" key="7">
    <source>
        <dbReference type="ARBA" id="ARBA00023136"/>
    </source>
</evidence>
<organism evidence="8 9">
    <name type="scientific">Spizellomyces punctatus (strain DAOM BR117)</name>
    <dbReference type="NCBI Taxonomy" id="645134"/>
    <lineage>
        <taxon>Eukaryota</taxon>
        <taxon>Fungi</taxon>
        <taxon>Fungi incertae sedis</taxon>
        <taxon>Chytridiomycota</taxon>
        <taxon>Chytridiomycota incertae sedis</taxon>
        <taxon>Chytridiomycetes</taxon>
        <taxon>Spizellomycetales</taxon>
        <taxon>Spizellomycetaceae</taxon>
        <taxon>Spizellomyces</taxon>
    </lineage>
</organism>
<dbReference type="PANTHER" id="PTHR31658:SF0">
    <property type="entry name" value="CONSERVED OLIGOMERIC GOLGI COMPLEX SUBUNIT 1"/>
    <property type="match status" value="1"/>
</dbReference>
<comment type="subcellular location">
    <subcellularLocation>
        <location evidence="1">Golgi apparatus membrane</location>
        <topology evidence="1">Peripheral membrane protein</topology>
    </subcellularLocation>
</comment>
<keyword evidence="9" id="KW-1185">Reference proteome</keyword>
<name>A0A0L0HVJ8_SPIPD</name>
<evidence type="ECO:0000313" key="9">
    <source>
        <dbReference type="Proteomes" id="UP000053201"/>
    </source>
</evidence>
<proteinExistence type="inferred from homology"/>
<keyword evidence="7" id="KW-0472">Membrane</keyword>
<dbReference type="VEuPathDB" id="FungiDB:SPPG_00771"/>
<protein>
    <recommendedName>
        <fullName evidence="3">Conserved oligomeric Golgi complex subunit 1</fullName>
    </recommendedName>
</protein>
<accession>A0A0L0HVJ8</accession>
<dbReference type="AlphaFoldDB" id="A0A0L0HVJ8"/>
<dbReference type="GO" id="GO:0006891">
    <property type="term" value="P:intra-Golgi vesicle-mediated transport"/>
    <property type="evidence" value="ECO:0007669"/>
    <property type="project" value="InterPro"/>
</dbReference>
<dbReference type="InParanoid" id="A0A0L0HVJ8"/>